<dbReference type="CDD" id="cd07012">
    <property type="entry name" value="PBP2_Bug_TTT"/>
    <property type="match status" value="1"/>
</dbReference>
<evidence type="ECO:0000256" key="2">
    <source>
        <dbReference type="SAM" id="MobiDB-lite"/>
    </source>
</evidence>
<proteinExistence type="inferred from homology"/>
<comment type="similarity">
    <text evidence="1">Belongs to the UPF0065 (bug) family.</text>
</comment>
<feature type="region of interest" description="Disordered" evidence="2">
    <location>
        <begin position="1"/>
        <end position="26"/>
    </location>
</feature>
<dbReference type="SUPFAM" id="SSF53850">
    <property type="entry name" value="Periplasmic binding protein-like II"/>
    <property type="match status" value="1"/>
</dbReference>
<gene>
    <name evidence="3" type="ORF">NDR89_08195</name>
</gene>
<accession>A0ABY4VJH5</accession>
<evidence type="ECO:0000313" key="3">
    <source>
        <dbReference type="EMBL" id="USE77225.1"/>
    </source>
</evidence>
<protein>
    <submittedName>
        <fullName evidence="3">Tripartite tricarboxylate transporter substrate binding protein</fullName>
    </submittedName>
</protein>
<dbReference type="EMBL" id="CP098735">
    <property type="protein sequence ID" value="USE77225.1"/>
    <property type="molecule type" value="Genomic_DNA"/>
</dbReference>
<dbReference type="Gene3D" id="3.40.190.150">
    <property type="entry name" value="Bordetella uptake gene, domain 1"/>
    <property type="match status" value="1"/>
</dbReference>
<evidence type="ECO:0000313" key="4">
    <source>
        <dbReference type="Proteomes" id="UP001056648"/>
    </source>
</evidence>
<reference evidence="3" key="1">
    <citation type="submission" date="2022-06" db="EMBL/GenBank/DDBJ databases">
        <title>Complete genome sequence and characterization of Cupriavidus gilardii QJ1 isolated from contaminating cells.</title>
        <authorList>
            <person name="Qi J."/>
        </authorList>
    </citation>
    <scope>NUCLEOTIDE SEQUENCE</scope>
    <source>
        <strain evidence="3">QJ1</strain>
    </source>
</reference>
<dbReference type="Proteomes" id="UP001056648">
    <property type="component" value="Chromosome 1"/>
</dbReference>
<dbReference type="InterPro" id="IPR042100">
    <property type="entry name" value="Bug_dom1"/>
</dbReference>
<keyword evidence="4" id="KW-1185">Reference proteome</keyword>
<dbReference type="PANTHER" id="PTHR42928:SF5">
    <property type="entry name" value="BLR1237 PROTEIN"/>
    <property type="match status" value="1"/>
</dbReference>
<dbReference type="Gene3D" id="3.40.190.10">
    <property type="entry name" value="Periplasmic binding protein-like II"/>
    <property type="match status" value="1"/>
</dbReference>
<name>A0ABY4VJH5_9BURK</name>
<dbReference type="InterPro" id="IPR005064">
    <property type="entry name" value="BUG"/>
</dbReference>
<organism evidence="3 4">
    <name type="scientific">Cupriavidus gilardii</name>
    <dbReference type="NCBI Taxonomy" id="82541"/>
    <lineage>
        <taxon>Bacteria</taxon>
        <taxon>Pseudomonadati</taxon>
        <taxon>Pseudomonadota</taxon>
        <taxon>Betaproteobacteria</taxon>
        <taxon>Burkholderiales</taxon>
        <taxon>Burkholderiaceae</taxon>
        <taxon>Cupriavidus</taxon>
    </lineage>
</organism>
<dbReference type="PANTHER" id="PTHR42928">
    <property type="entry name" value="TRICARBOXYLATE-BINDING PROTEIN"/>
    <property type="match status" value="1"/>
</dbReference>
<evidence type="ECO:0000256" key="1">
    <source>
        <dbReference type="ARBA" id="ARBA00006987"/>
    </source>
</evidence>
<dbReference type="PIRSF" id="PIRSF017082">
    <property type="entry name" value="YflP"/>
    <property type="match status" value="1"/>
</dbReference>
<dbReference type="Pfam" id="PF03401">
    <property type="entry name" value="TctC"/>
    <property type="match status" value="1"/>
</dbReference>
<dbReference type="RefSeq" id="WP_252251695.1">
    <property type="nucleotide sequence ID" value="NZ_CP098735.1"/>
</dbReference>
<sequence length="358" mass="38497">MIAAHTTLDDTAMETFPHGRKRHPEPRIAERANTWRQDMKKLFTTALLAVAAATAQAADPAAYPERPIRMLLPFSAGGGGDTLGRFLAERFAAQLKQPVVVENKPGAAGTIGTQTVATAPPDGYTIMIGGMSTHPLAAATYAKLPYDPVRDFQSLGTIGNSSIVMVASNSYPANNLKELMALARKQQAPIQYASWGSGSTGHFCGEILSQKAGIPLQHVPYKGTSQIITDLLGNHISVAFVDMVTATPFVKEGKVKALAVCTKRSPSLPNVASYQEQGVDFDRELTWAMYVPAKTPKPIVDKLSTVLEKTLKEPEVVSKLLSLGITAKYVSGAEQQAINARDIPMWKSIAQQAHMSLD</sequence>